<dbReference type="EMBL" id="JACEMZ010000006">
    <property type="protein sequence ID" value="MBA4451949.1"/>
    <property type="molecule type" value="Genomic_DNA"/>
</dbReference>
<organism evidence="1 2">
    <name type="scientific">Candidatus Nitrosomaritimum aestuariumsis</name>
    <dbReference type="NCBI Taxonomy" id="3342354"/>
    <lineage>
        <taxon>Archaea</taxon>
        <taxon>Nitrososphaerota</taxon>
        <taxon>Nitrososphaeria</taxon>
        <taxon>Nitrosopumilales</taxon>
        <taxon>Nitrosopumilaceae</taxon>
        <taxon>Candidatus Nitrosomaritimum</taxon>
    </lineage>
</organism>
<sequence length="296" mass="34439">MFNLSLSPVFLAEISGEETIIPPRKQWKEISDIDQLTCKEGLLLLQKNNGAPACVSSSAYLGLVDRGYGMFDSEIMMKRPMMMNNLIEKMTSNQMIMNHWHEMMINDKTMMQKTMQDWISQMKDNPRLLGNMMGPMTSDPNLREQMIETMKQHGTMMKSLQEHPRWMTSVHDEMMGSGMNPDMGMGQNQGQGMHTNCQWCPQNEQHKTHEHARSFSDSDKMMDMIHHMWINNAMTTDMHDHMIENPSHMAQMSGQMMGPMLGHMMDDPELRQQMIEMMLEHPEFMNSIRHENMMSN</sequence>
<accession>A0AC60VX49</accession>
<proteinExistence type="predicted"/>
<protein>
    <submittedName>
        <fullName evidence="1">Uncharacterized protein</fullName>
    </submittedName>
</protein>
<evidence type="ECO:0000313" key="2">
    <source>
        <dbReference type="Proteomes" id="UP000559653"/>
    </source>
</evidence>
<reference evidence="1 2" key="1">
    <citation type="journal article" date="2020" name="Appl. Environ. Microbiol.">
        <title>Genomic Characteristics of a Novel Species of Ammonia-Oxidizing Archaea from the Jiulong River Estuary.</title>
        <authorList>
            <person name="Zou D."/>
            <person name="Wan R."/>
            <person name="Han L."/>
            <person name="Xu M.N."/>
            <person name="Liu Y."/>
            <person name="Liu H."/>
            <person name="Kao S.J."/>
            <person name="Li M."/>
        </authorList>
    </citation>
    <scope>NUCLEOTIDE SEQUENCE [LARGE SCALE GENOMIC DNA]</scope>
    <source>
        <strain evidence="1">W1bin1</strain>
    </source>
</reference>
<dbReference type="Proteomes" id="UP000559653">
    <property type="component" value="Unassembled WGS sequence"/>
</dbReference>
<comment type="caution">
    <text evidence="1">The sequence shown here is derived from an EMBL/GenBank/DDBJ whole genome shotgun (WGS) entry which is preliminary data.</text>
</comment>
<evidence type="ECO:0000313" key="1">
    <source>
        <dbReference type="EMBL" id="MBA4451949.1"/>
    </source>
</evidence>
<gene>
    <name evidence="1" type="ORF">H2B03_02085</name>
</gene>
<name>A0AC60VX49_9ARCH</name>